<evidence type="ECO:0000256" key="1">
    <source>
        <dbReference type="SAM" id="Phobius"/>
    </source>
</evidence>
<organism evidence="2 3">
    <name type="scientific">Candidatus Gottesmanbacteria bacterium RIFCSPHIGHO2_01_FULL_39_10</name>
    <dbReference type="NCBI Taxonomy" id="1798375"/>
    <lineage>
        <taxon>Bacteria</taxon>
        <taxon>Candidatus Gottesmaniibacteriota</taxon>
    </lineage>
</organism>
<evidence type="ECO:0000313" key="3">
    <source>
        <dbReference type="Proteomes" id="UP000177383"/>
    </source>
</evidence>
<reference evidence="2 3" key="1">
    <citation type="journal article" date="2016" name="Nat. Commun.">
        <title>Thousands of microbial genomes shed light on interconnected biogeochemical processes in an aquifer system.</title>
        <authorList>
            <person name="Anantharaman K."/>
            <person name="Brown C.T."/>
            <person name="Hug L.A."/>
            <person name="Sharon I."/>
            <person name="Castelle C.J."/>
            <person name="Probst A.J."/>
            <person name="Thomas B.C."/>
            <person name="Singh A."/>
            <person name="Wilkins M.J."/>
            <person name="Karaoz U."/>
            <person name="Brodie E.L."/>
            <person name="Williams K.H."/>
            <person name="Hubbard S.S."/>
            <person name="Banfield J.F."/>
        </authorList>
    </citation>
    <scope>NUCLEOTIDE SEQUENCE [LARGE SCALE GENOMIC DNA]</scope>
</reference>
<sequence>MDNFLTGLINFSPFLLIKIPILVLLFLYIIYALIILRQTMIMSKIVEVDVTPTLQFITLIHFLASIAIFFWVLFFL</sequence>
<proteinExistence type="predicted"/>
<dbReference type="STRING" id="1798375.A2773_03790"/>
<dbReference type="EMBL" id="MFJE01000033">
    <property type="protein sequence ID" value="OGG13877.1"/>
    <property type="molecule type" value="Genomic_DNA"/>
</dbReference>
<accession>A0A1F5ZP56</accession>
<keyword evidence="1" id="KW-0472">Membrane</keyword>
<dbReference type="AlphaFoldDB" id="A0A1F5ZP56"/>
<feature type="transmembrane region" description="Helical" evidence="1">
    <location>
        <begin position="15"/>
        <end position="36"/>
    </location>
</feature>
<dbReference type="Pfam" id="PF18901">
    <property type="entry name" value="DUF5657"/>
    <property type="match status" value="1"/>
</dbReference>
<keyword evidence="1" id="KW-1133">Transmembrane helix</keyword>
<protein>
    <submittedName>
        <fullName evidence="2">Uncharacterized protein</fullName>
    </submittedName>
</protein>
<comment type="caution">
    <text evidence="2">The sequence shown here is derived from an EMBL/GenBank/DDBJ whole genome shotgun (WGS) entry which is preliminary data.</text>
</comment>
<gene>
    <name evidence="2" type="ORF">A2773_03790</name>
</gene>
<dbReference type="Proteomes" id="UP000177383">
    <property type="component" value="Unassembled WGS sequence"/>
</dbReference>
<keyword evidence="1" id="KW-0812">Transmembrane</keyword>
<evidence type="ECO:0000313" key="2">
    <source>
        <dbReference type="EMBL" id="OGG13877.1"/>
    </source>
</evidence>
<dbReference type="InterPro" id="IPR043716">
    <property type="entry name" value="DUF5657"/>
</dbReference>
<name>A0A1F5ZP56_9BACT</name>
<feature type="transmembrane region" description="Helical" evidence="1">
    <location>
        <begin position="56"/>
        <end position="74"/>
    </location>
</feature>